<evidence type="ECO:0000256" key="1">
    <source>
        <dbReference type="SAM" id="SignalP"/>
    </source>
</evidence>
<dbReference type="CDD" id="cd09083">
    <property type="entry name" value="EEP-1"/>
    <property type="match status" value="1"/>
</dbReference>
<dbReference type="PANTHER" id="PTHR12121">
    <property type="entry name" value="CARBON CATABOLITE REPRESSOR PROTEIN 4"/>
    <property type="match status" value="1"/>
</dbReference>
<dbReference type="InterPro" id="IPR036691">
    <property type="entry name" value="Endo/exonu/phosph_ase_sf"/>
</dbReference>
<dbReference type="GO" id="GO:0000175">
    <property type="term" value="F:3'-5'-RNA exonuclease activity"/>
    <property type="evidence" value="ECO:0007669"/>
    <property type="project" value="TreeGrafter"/>
</dbReference>
<name>A0AAE3QQ71_9BACT</name>
<evidence type="ECO:0000313" key="3">
    <source>
        <dbReference type="EMBL" id="MDJ1480713.1"/>
    </source>
</evidence>
<evidence type="ECO:0000259" key="2">
    <source>
        <dbReference type="Pfam" id="PF03372"/>
    </source>
</evidence>
<organism evidence="3 4">
    <name type="scientific">Xanthocytophaga flava</name>
    <dbReference type="NCBI Taxonomy" id="3048013"/>
    <lineage>
        <taxon>Bacteria</taxon>
        <taxon>Pseudomonadati</taxon>
        <taxon>Bacteroidota</taxon>
        <taxon>Cytophagia</taxon>
        <taxon>Cytophagales</taxon>
        <taxon>Rhodocytophagaceae</taxon>
        <taxon>Xanthocytophaga</taxon>
    </lineage>
</organism>
<gene>
    <name evidence="3" type="ORF">QNI16_09475</name>
</gene>
<protein>
    <submittedName>
        <fullName evidence="3">Endonuclease/exonuclease/phosphatase family protein</fullName>
    </submittedName>
</protein>
<dbReference type="InterPro" id="IPR005135">
    <property type="entry name" value="Endo/exonuclease/phosphatase"/>
</dbReference>
<feature type="chain" id="PRO_5041944203" evidence="1">
    <location>
        <begin position="26"/>
        <end position="285"/>
    </location>
</feature>
<keyword evidence="3" id="KW-0255">Endonuclease</keyword>
<dbReference type="PANTHER" id="PTHR12121:SF36">
    <property type="entry name" value="ENDONUCLEASE_EXONUCLEASE_PHOSPHATASE DOMAIN-CONTAINING PROTEIN"/>
    <property type="match status" value="1"/>
</dbReference>
<dbReference type="Gene3D" id="3.60.10.10">
    <property type="entry name" value="Endonuclease/exonuclease/phosphatase"/>
    <property type="match status" value="1"/>
</dbReference>
<dbReference type="InterPro" id="IPR050410">
    <property type="entry name" value="CCR4/nocturin_mRNA_transcr"/>
</dbReference>
<reference evidence="3" key="1">
    <citation type="submission" date="2023-05" db="EMBL/GenBank/DDBJ databases">
        <authorList>
            <person name="Zhang X."/>
        </authorList>
    </citation>
    <scope>NUCLEOTIDE SEQUENCE</scope>
    <source>
        <strain evidence="3">YF14B1</strain>
    </source>
</reference>
<feature type="domain" description="Endonuclease/exonuclease/phosphatase" evidence="2">
    <location>
        <begin position="32"/>
        <end position="275"/>
    </location>
</feature>
<dbReference type="Pfam" id="PF03372">
    <property type="entry name" value="Exo_endo_phos"/>
    <property type="match status" value="1"/>
</dbReference>
<dbReference type="AlphaFoldDB" id="A0AAE3QQ71"/>
<keyword evidence="1" id="KW-0732">Signal</keyword>
<evidence type="ECO:0000313" key="4">
    <source>
        <dbReference type="Proteomes" id="UP001241110"/>
    </source>
</evidence>
<sequence>MNSRKHITLFILFLLMLTGTENSWAQDMIVGSFNLRFDNPRDTGNLWVNRAPVVASLIRFHEFDIFGTQEGLKNQLDDISKALPEYERYGVGRDDGKEAGEHSAIFFRKDRFTILKKGDFWLSETPDKPTLGWDATCCKRLCSWVYLQDKLTKKKFYFFNAHFDHQGKIARVESGKLILKKIKEMAGNEPTLFTGDLNGGHQSEWYLTLANSGLLKDTFSQVKEPYTNGNASFNSFGKGPVGNDIIDHVFATKDFQVSKWGVLTDTYRGKYPSDHFPILVKMKLK</sequence>
<dbReference type="RefSeq" id="WP_313977611.1">
    <property type="nucleotide sequence ID" value="NZ_JASJOS010000004.1"/>
</dbReference>
<keyword evidence="3" id="KW-0540">Nuclease</keyword>
<dbReference type="GO" id="GO:0004519">
    <property type="term" value="F:endonuclease activity"/>
    <property type="evidence" value="ECO:0007669"/>
    <property type="project" value="UniProtKB-KW"/>
</dbReference>
<feature type="signal peptide" evidence="1">
    <location>
        <begin position="1"/>
        <end position="25"/>
    </location>
</feature>
<dbReference type="Proteomes" id="UP001241110">
    <property type="component" value="Unassembled WGS sequence"/>
</dbReference>
<dbReference type="SUPFAM" id="SSF56219">
    <property type="entry name" value="DNase I-like"/>
    <property type="match status" value="1"/>
</dbReference>
<keyword evidence="3" id="KW-0378">Hydrolase</keyword>
<accession>A0AAE3QQ71</accession>
<proteinExistence type="predicted"/>
<dbReference type="EMBL" id="JASJOS010000004">
    <property type="protein sequence ID" value="MDJ1480713.1"/>
    <property type="molecule type" value="Genomic_DNA"/>
</dbReference>
<comment type="caution">
    <text evidence="3">The sequence shown here is derived from an EMBL/GenBank/DDBJ whole genome shotgun (WGS) entry which is preliminary data.</text>
</comment>